<evidence type="ECO:0000256" key="5">
    <source>
        <dbReference type="SAM" id="Phobius"/>
    </source>
</evidence>
<name>A0A6J7F5M9_9ZZZZ</name>
<evidence type="ECO:0000259" key="6">
    <source>
        <dbReference type="Pfam" id="PF01061"/>
    </source>
</evidence>
<feature type="transmembrane region" description="Helical" evidence="5">
    <location>
        <begin position="143"/>
        <end position="169"/>
    </location>
</feature>
<keyword evidence="2 5" id="KW-0812">Transmembrane</keyword>
<organism evidence="7">
    <name type="scientific">freshwater metagenome</name>
    <dbReference type="NCBI Taxonomy" id="449393"/>
    <lineage>
        <taxon>unclassified sequences</taxon>
        <taxon>metagenomes</taxon>
        <taxon>ecological metagenomes</taxon>
    </lineage>
</organism>
<feature type="domain" description="ABC-2 type transporter transmembrane" evidence="6">
    <location>
        <begin position="23"/>
        <end position="220"/>
    </location>
</feature>
<dbReference type="InterPro" id="IPR000412">
    <property type="entry name" value="ABC_2_transport"/>
</dbReference>
<dbReference type="AlphaFoldDB" id="A0A6J7F5M9"/>
<dbReference type="Pfam" id="PF01061">
    <property type="entry name" value="ABC2_membrane"/>
    <property type="match status" value="1"/>
</dbReference>
<accession>A0A6J7F5M9</accession>
<dbReference type="InterPro" id="IPR051784">
    <property type="entry name" value="Nod_factor_ABC_transporter"/>
</dbReference>
<dbReference type="PIRSF" id="PIRSF006648">
    <property type="entry name" value="DrrB"/>
    <property type="match status" value="1"/>
</dbReference>
<gene>
    <name evidence="7" type="ORF">UFOPK3495_00167</name>
    <name evidence="8" type="ORF">UFOPK4237_00211</name>
</gene>
<evidence type="ECO:0000313" key="8">
    <source>
        <dbReference type="EMBL" id="CAB5034786.1"/>
    </source>
</evidence>
<dbReference type="EMBL" id="CAFBMC010000005">
    <property type="protein sequence ID" value="CAB4888755.1"/>
    <property type="molecule type" value="Genomic_DNA"/>
</dbReference>
<dbReference type="EMBL" id="CAFBPZ010000007">
    <property type="protein sequence ID" value="CAB5034786.1"/>
    <property type="molecule type" value="Genomic_DNA"/>
</dbReference>
<feature type="transmembrane region" description="Helical" evidence="5">
    <location>
        <begin position="181"/>
        <end position="206"/>
    </location>
</feature>
<feature type="transmembrane region" description="Helical" evidence="5">
    <location>
        <begin position="70"/>
        <end position="89"/>
    </location>
</feature>
<evidence type="ECO:0000256" key="1">
    <source>
        <dbReference type="ARBA" id="ARBA00004141"/>
    </source>
</evidence>
<sequence length="254" mass="26888">MTMSSTELTPTHPHTSHVTRIRAHAAWELKLLLRNGEQLLLMFIVPVGLLLALGLTNLSTNTINSAVPTVFAVSIIATCFTSLAIGTGFERRSGALRYLGTTPLTRFDLLAGKIIATATLTLMSSTAIGITGVFLGWSPELPGIPLAIVVAILAIAAWTSWAMVIAGLFRAEAVLAIANGLFLVFIMFGGVIIASSHMPASVANVIDLLPSAALANGLRSCLEFGSLPLIPILVLALWASAGIYVARRTFKWEP</sequence>
<dbReference type="InterPro" id="IPR013525">
    <property type="entry name" value="ABC2_TM"/>
</dbReference>
<comment type="subcellular location">
    <subcellularLocation>
        <location evidence="1">Membrane</location>
        <topology evidence="1">Multi-pass membrane protein</topology>
    </subcellularLocation>
</comment>
<evidence type="ECO:0000313" key="7">
    <source>
        <dbReference type="EMBL" id="CAB4888755.1"/>
    </source>
</evidence>
<dbReference type="GO" id="GO:0140359">
    <property type="term" value="F:ABC-type transporter activity"/>
    <property type="evidence" value="ECO:0007669"/>
    <property type="project" value="InterPro"/>
</dbReference>
<feature type="transmembrane region" description="Helical" evidence="5">
    <location>
        <begin position="110"/>
        <end position="137"/>
    </location>
</feature>
<evidence type="ECO:0000256" key="4">
    <source>
        <dbReference type="ARBA" id="ARBA00023136"/>
    </source>
</evidence>
<dbReference type="PANTHER" id="PTHR43229">
    <property type="entry name" value="NODULATION PROTEIN J"/>
    <property type="match status" value="1"/>
</dbReference>
<evidence type="ECO:0000256" key="2">
    <source>
        <dbReference type="ARBA" id="ARBA00022692"/>
    </source>
</evidence>
<proteinExistence type="predicted"/>
<feature type="transmembrane region" description="Helical" evidence="5">
    <location>
        <begin position="226"/>
        <end position="246"/>
    </location>
</feature>
<protein>
    <submittedName>
        <fullName evidence="7">Unannotated protein</fullName>
    </submittedName>
</protein>
<keyword evidence="3 5" id="KW-1133">Transmembrane helix</keyword>
<reference evidence="7" key="1">
    <citation type="submission" date="2020-05" db="EMBL/GenBank/DDBJ databases">
        <authorList>
            <person name="Chiriac C."/>
            <person name="Salcher M."/>
            <person name="Ghai R."/>
            <person name="Kavagutti S V."/>
        </authorList>
    </citation>
    <scope>NUCLEOTIDE SEQUENCE</scope>
</reference>
<evidence type="ECO:0000256" key="3">
    <source>
        <dbReference type="ARBA" id="ARBA00022989"/>
    </source>
</evidence>
<dbReference type="GO" id="GO:0043190">
    <property type="term" value="C:ATP-binding cassette (ABC) transporter complex"/>
    <property type="evidence" value="ECO:0007669"/>
    <property type="project" value="InterPro"/>
</dbReference>
<feature type="transmembrane region" description="Helical" evidence="5">
    <location>
        <begin position="39"/>
        <end position="58"/>
    </location>
</feature>
<keyword evidence="4 5" id="KW-0472">Membrane</keyword>
<dbReference type="PANTHER" id="PTHR43229:SF2">
    <property type="entry name" value="NODULATION PROTEIN J"/>
    <property type="match status" value="1"/>
</dbReference>